<name>A0ABM4EB54_9AVES</name>
<feature type="region of interest" description="Disordered" evidence="11">
    <location>
        <begin position="1301"/>
        <end position="1366"/>
    </location>
</feature>
<dbReference type="PANTHER" id="PTHR24399:SF23">
    <property type="entry name" value="C2H2-TYPE DOMAIN-CONTAINING PROTEIN"/>
    <property type="match status" value="1"/>
</dbReference>
<dbReference type="CDD" id="cd18211">
    <property type="entry name" value="BTB_POZ_ZBTB23_GZF1"/>
    <property type="match status" value="1"/>
</dbReference>
<evidence type="ECO:0000256" key="1">
    <source>
        <dbReference type="ARBA" id="ARBA00004123"/>
    </source>
</evidence>
<gene>
    <name evidence="15" type="primary">GZF1</name>
</gene>
<keyword evidence="9" id="KW-0539">Nucleus</keyword>
<dbReference type="Pfam" id="PF00651">
    <property type="entry name" value="BTB"/>
    <property type="match status" value="2"/>
</dbReference>
<evidence type="ECO:0000313" key="14">
    <source>
        <dbReference type="Proteomes" id="UP001652627"/>
    </source>
</evidence>
<feature type="compositionally biased region" description="Basic and acidic residues" evidence="11">
    <location>
        <begin position="558"/>
        <end position="582"/>
    </location>
</feature>
<dbReference type="SMART" id="SM00225">
    <property type="entry name" value="BTB"/>
    <property type="match status" value="2"/>
</dbReference>
<evidence type="ECO:0000313" key="15">
    <source>
        <dbReference type="RefSeq" id="XP_067149927.1"/>
    </source>
</evidence>
<dbReference type="PROSITE" id="PS00028">
    <property type="entry name" value="ZINC_FINGER_C2H2_1"/>
    <property type="match status" value="23"/>
</dbReference>
<evidence type="ECO:0000256" key="7">
    <source>
        <dbReference type="ARBA" id="ARBA00023125"/>
    </source>
</evidence>
<feature type="domain" description="C2H2-type" evidence="13">
    <location>
        <begin position="1515"/>
        <end position="1542"/>
    </location>
</feature>
<keyword evidence="4 10" id="KW-0863">Zinc-finger</keyword>
<dbReference type="Gene3D" id="3.30.160.60">
    <property type="entry name" value="Classic Zinc Finger"/>
    <property type="match status" value="20"/>
</dbReference>
<evidence type="ECO:0000256" key="6">
    <source>
        <dbReference type="ARBA" id="ARBA00023015"/>
    </source>
</evidence>
<feature type="domain" description="C2H2-type" evidence="13">
    <location>
        <begin position="858"/>
        <end position="885"/>
    </location>
</feature>
<dbReference type="Pfam" id="PF13912">
    <property type="entry name" value="zf-C2H2_6"/>
    <property type="match status" value="1"/>
</dbReference>
<dbReference type="InterPro" id="IPR013087">
    <property type="entry name" value="Znf_C2H2_type"/>
</dbReference>
<dbReference type="Proteomes" id="UP001652627">
    <property type="component" value="Chromosome 3"/>
</dbReference>
<feature type="domain" description="C2H2-type" evidence="13">
    <location>
        <begin position="718"/>
        <end position="745"/>
    </location>
</feature>
<keyword evidence="6" id="KW-0805">Transcription regulation</keyword>
<dbReference type="SUPFAM" id="SSF57667">
    <property type="entry name" value="beta-beta-alpha zinc fingers"/>
    <property type="match status" value="12"/>
</dbReference>
<feature type="region of interest" description="Disordered" evidence="11">
    <location>
        <begin position="507"/>
        <end position="607"/>
    </location>
</feature>
<feature type="domain" description="C2H2-type" evidence="13">
    <location>
        <begin position="1627"/>
        <end position="1654"/>
    </location>
</feature>
<feature type="compositionally biased region" description="Basic and acidic residues" evidence="11">
    <location>
        <begin position="528"/>
        <end position="550"/>
    </location>
</feature>
<evidence type="ECO:0000256" key="9">
    <source>
        <dbReference type="ARBA" id="ARBA00023242"/>
    </source>
</evidence>
<evidence type="ECO:0000256" key="11">
    <source>
        <dbReference type="SAM" id="MobiDB-lite"/>
    </source>
</evidence>
<dbReference type="Gene3D" id="3.30.710.10">
    <property type="entry name" value="Potassium Channel Kv1.1, Chain A"/>
    <property type="match status" value="2"/>
</dbReference>
<feature type="domain" description="C2H2-type" evidence="13">
    <location>
        <begin position="1429"/>
        <end position="1457"/>
    </location>
</feature>
<feature type="domain" description="C2H2-type" evidence="13">
    <location>
        <begin position="802"/>
        <end position="829"/>
    </location>
</feature>
<keyword evidence="7" id="KW-0238">DNA-binding</keyword>
<feature type="region of interest" description="Disordered" evidence="11">
    <location>
        <begin position="996"/>
        <end position="1040"/>
    </location>
</feature>
<keyword evidence="2" id="KW-0479">Metal-binding</keyword>
<dbReference type="InterPro" id="IPR036236">
    <property type="entry name" value="Znf_C2H2_sf"/>
</dbReference>
<dbReference type="SMART" id="SM00355">
    <property type="entry name" value="ZnF_C2H2"/>
    <property type="match status" value="25"/>
</dbReference>
<keyword evidence="14" id="KW-1185">Reference proteome</keyword>
<feature type="domain" description="C2H2-type" evidence="13">
    <location>
        <begin position="1571"/>
        <end position="1598"/>
    </location>
</feature>
<dbReference type="Pfam" id="PF00096">
    <property type="entry name" value="zf-C2H2"/>
    <property type="match status" value="14"/>
</dbReference>
<feature type="compositionally biased region" description="Acidic residues" evidence="11">
    <location>
        <begin position="583"/>
        <end position="595"/>
    </location>
</feature>
<feature type="domain" description="C2H2-type" evidence="13">
    <location>
        <begin position="688"/>
        <end position="716"/>
    </location>
</feature>
<keyword evidence="8" id="KW-0804">Transcription</keyword>
<feature type="domain" description="C2H2-type" evidence="13">
    <location>
        <begin position="1400"/>
        <end position="1428"/>
    </location>
</feature>
<feature type="compositionally biased region" description="Basic and acidic residues" evidence="11">
    <location>
        <begin position="1353"/>
        <end position="1363"/>
    </location>
</feature>
<feature type="domain" description="C2H2-type" evidence="13">
    <location>
        <begin position="1369"/>
        <end position="1392"/>
    </location>
</feature>
<dbReference type="PANTHER" id="PTHR24399">
    <property type="entry name" value="ZINC FINGER AND BTB DOMAIN-CONTAINING"/>
    <property type="match status" value="1"/>
</dbReference>
<dbReference type="InterPro" id="IPR000210">
    <property type="entry name" value="BTB/POZ_dom"/>
</dbReference>
<dbReference type="InterPro" id="IPR011333">
    <property type="entry name" value="SKP1/BTB/POZ_sf"/>
</dbReference>
<feature type="domain" description="C2H2-type" evidence="13">
    <location>
        <begin position="1487"/>
        <end position="1514"/>
    </location>
</feature>
<evidence type="ECO:0000259" key="12">
    <source>
        <dbReference type="PROSITE" id="PS50097"/>
    </source>
</evidence>
<reference evidence="15" key="1">
    <citation type="submission" date="2025-08" db="UniProtKB">
        <authorList>
            <consortium name="RefSeq"/>
        </authorList>
    </citation>
    <scope>IDENTIFICATION</scope>
    <source>
        <tissue evidence="15">Blood</tissue>
    </source>
</reference>
<evidence type="ECO:0000256" key="3">
    <source>
        <dbReference type="ARBA" id="ARBA00022737"/>
    </source>
</evidence>
<evidence type="ECO:0000256" key="10">
    <source>
        <dbReference type="PROSITE-ProRule" id="PRU00042"/>
    </source>
</evidence>
<feature type="domain" description="C2H2-type" evidence="13">
    <location>
        <begin position="774"/>
        <end position="801"/>
    </location>
</feature>
<protein>
    <submittedName>
        <fullName evidence="15">GDNF-inducible zinc finger protein 1</fullName>
    </submittedName>
</protein>
<keyword evidence="3" id="KW-0677">Repeat</keyword>
<dbReference type="GeneID" id="106496840"/>
<feature type="domain" description="C2H2-type" evidence="13">
    <location>
        <begin position="659"/>
        <end position="687"/>
    </location>
</feature>
<feature type="domain" description="C2H2-type" evidence="13">
    <location>
        <begin position="628"/>
        <end position="651"/>
    </location>
</feature>
<proteinExistence type="predicted"/>
<feature type="domain" description="C2H2-type" evidence="13">
    <location>
        <begin position="405"/>
        <end position="432"/>
    </location>
</feature>
<feature type="domain" description="C2H2-type" evidence="13">
    <location>
        <begin position="746"/>
        <end position="773"/>
    </location>
</feature>
<sequence>MVCKFEIRAEISAEPFRMEKKKILMKSKVAASNLLRALHSLYQFGHLCDVTVHTEHLGIQEEFLVHKAVLAASSNYFKGLFLHDEMLDTKNCTVTLQDIYTEEFTSFLEFVYTAEVEIEAEKLHRMKEIAERLECKDLLDICEEVKTEGKKGLDLSLHLKGQLRENGGSQWTCIQQEEDHKLSNSSQVVAMPMQRKLWHRQKHTKLLAGYELIEGQPANLGQAGTAFPESKPRTAKLPKCNKADTKKTISMDIISLENETSHSLLSQTDSKEACIVIRNTLPEQWEDENNLISKLASKTERRKSLRHVAKVLPQIACEKCNESFHFVKQYRSHMELKHDINLAVKYSCNVCEQLFSSHQNLRQHQLTVHSDERCISCMVCDKRFKRQKDINDHIRRVHEKRRDPQACPYCDKVISSKCGLTVHIRTHTGERPYKCEQCPASFAQRSAYNTHLRKIHESGQERKLMPVYWMVVPPARRPTATNCEKDTGRETWDRALEAELRRCAKHREASSCEEEAAGSSVTEADCSNDQKEGKQKYKEAEARRGKGNEEGKEDEGEMSVKGEQEGDYEARYSEVEDSKDNEEVCTEEEDENDEYSNEKEAEEHESDEDFKIKKVIKSGVNKKSAYVITCDKCNEQFVSRKKYVDHCRDVHQCLPGKVYRCDICSKSFASYNSWKEHRACVHTEERQFACTLCNATFKRKRDVRTHYMRKHEGRVKRPLCSVCGKILSSRTALVFHMRTHTGEKPYECGICHSKFAQPSQLKIHTRSHTGEKPYICEDCGACFADKGKLTGHKRTHTGERLFKCDVCGKHFATNEYLKCHKRCHMGAKPYKCEVCGKTFGLRASLAQHSNVHAETRPYFCEQCGKTFTQQGALRRHQRIHTGEKPYKCRACERTFTDMSTLRRHVSIHDRNAHWRSFLIDLTTKKDHNWSKIETLSEACMGEDSAPEIWSVDQGKLYKPESIILKNVEHMPSSVNNARDTDHSLLYRPAAPRHFRRAARAPSPPNGRCRSGRGGASARQRFRPPPPPLRGASAVRSAAERPGPLGRVRGCPFFAERRKMESNAVLLESKSSPINLLNEMHQLRLLGHLCDVTVSVEYQGVRAEFVAHKAVLAATSKFFKEVFLNEKSMDGPRTNVFLNEVQVADFASFLEFVYTAKVEVEEDRVQRMLEIAEKLKCLDLSETCFQLKKQMLESVLLELQNFSESQNSEEEGATQPSILLETKAPAVAEADQADCPLDLPDSPVDRPSNGVALEMPAAKSKEKIDKKKEMMKPPYAKIRRASGRLAGRKVFVEIPKKKYTRRLREQQKNAEVTVEENKYPQDQSMYDAEREEEQAENNIKPESEECGGNFESEENLKKSEEDKKKRGSNFKCSTCEKEFLYEKSFLKHIKHSHGIAAEIIYRCETCSQTFANRCNLKSHQRHVHSSERHFPCELCGKKFKRKKDVKRHILQVHEGGGERHQCQQCGKGLSSKTALRLHERTHTGDKPYGCTECEAKFSQPSALKTHMRIHTGEKPFVCDECGARFTQNHMLIYHKRCHTGERPFMCETCGKSFASKEYLKHHNRIHTGSKPFKCEVCFRTFAQRNSLYQHIKVHTGERPYCCDQCGKQFTQLNALQRHHRIHTGEKPFMCNACGRTFTDKSTLRRHTSIHDKNTPWKSFLVIVEGASKNDEGHKTELPDEEYDVSPKIPEKLLSFSENGHYQNLTAVPGSVTALHDSGSATGTDLVFPQKRSPRKL</sequence>
<feature type="domain" description="BTB" evidence="12">
    <location>
        <begin position="48"/>
        <end position="120"/>
    </location>
</feature>
<evidence type="ECO:0000256" key="5">
    <source>
        <dbReference type="ARBA" id="ARBA00022833"/>
    </source>
</evidence>
<evidence type="ECO:0000259" key="13">
    <source>
        <dbReference type="PROSITE" id="PS50157"/>
    </source>
</evidence>
<evidence type="ECO:0000256" key="4">
    <source>
        <dbReference type="ARBA" id="ARBA00022771"/>
    </source>
</evidence>
<dbReference type="SUPFAM" id="SSF54695">
    <property type="entry name" value="POZ domain"/>
    <property type="match status" value="2"/>
</dbReference>
<feature type="domain" description="C2H2-type" evidence="13">
    <location>
        <begin position="1459"/>
        <end position="1486"/>
    </location>
</feature>
<feature type="domain" description="C2H2-type" evidence="13">
    <location>
        <begin position="1543"/>
        <end position="1570"/>
    </location>
</feature>
<evidence type="ECO:0000256" key="8">
    <source>
        <dbReference type="ARBA" id="ARBA00023163"/>
    </source>
</evidence>
<feature type="domain" description="C2H2-type" evidence="13">
    <location>
        <begin position="375"/>
        <end position="403"/>
    </location>
</feature>
<feature type="domain" description="C2H2-type" evidence="13">
    <location>
        <begin position="1599"/>
        <end position="1626"/>
    </location>
</feature>
<evidence type="ECO:0000256" key="2">
    <source>
        <dbReference type="ARBA" id="ARBA00022723"/>
    </source>
</evidence>
<organism evidence="14 15">
    <name type="scientific">Apteryx mantelli</name>
    <name type="common">North Island brown kiwi</name>
    <dbReference type="NCBI Taxonomy" id="2696672"/>
    <lineage>
        <taxon>Eukaryota</taxon>
        <taxon>Metazoa</taxon>
        <taxon>Chordata</taxon>
        <taxon>Craniata</taxon>
        <taxon>Vertebrata</taxon>
        <taxon>Euteleostomi</taxon>
        <taxon>Archelosauria</taxon>
        <taxon>Archosauria</taxon>
        <taxon>Dinosauria</taxon>
        <taxon>Saurischia</taxon>
        <taxon>Theropoda</taxon>
        <taxon>Coelurosauria</taxon>
        <taxon>Aves</taxon>
        <taxon>Palaeognathae</taxon>
        <taxon>Apterygiformes</taxon>
        <taxon>Apterygidae</taxon>
        <taxon>Apteryx</taxon>
    </lineage>
</organism>
<dbReference type="PROSITE" id="PS50157">
    <property type="entry name" value="ZINC_FINGER_C2H2_2"/>
    <property type="match status" value="24"/>
</dbReference>
<feature type="domain" description="BTB" evidence="12">
    <location>
        <begin position="1089"/>
        <end position="1161"/>
    </location>
</feature>
<comment type="subcellular location">
    <subcellularLocation>
        <location evidence="1">Nucleus</location>
    </subcellularLocation>
</comment>
<accession>A0ABM4EB54</accession>
<feature type="domain" description="C2H2-type" evidence="13">
    <location>
        <begin position="830"/>
        <end position="857"/>
    </location>
</feature>
<keyword evidence="5" id="KW-0862">Zinc</keyword>
<feature type="domain" description="C2H2-type" evidence="13">
    <location>
        <begin position="346"/>
        <end position="374"/>
    </location>
</feature>
<dbReference type="RefSeq" id="XP_067149927.1">
    <property type="nucleotide sequence ID" value="XM_067293826.1"/>
</dbReference>
<feature type="domain" description="C2H2-type" evidence="13">
    <location>
        <begin position="886"/>
        <end position="913"/>
    </location>
</feature>
<dbReference type="PROSITE" id="PS50097">
    <property type="entry name" value="BTB"/>
    <property type="match status" value="2"/>
</dbReference>
<feature type="domain" description="C2H2-type" evidence="13">
    <location>
        <begin position="433"/>
        <end position="461"/>
    </location>
</feature>